<keyword evidence="4" id="KW-0503">Monooxygenase</keyword>
<dbReference type="GO" id="GO:0016705">
    <property type="term" value="F:oxidoreductase activity, acting on paired donors, with incorporation or reduction of molecular oxygen"/>
    <property type="evidence" value="ECO:0007669"/>
    <property type="project" value="InterPro"/>
</dbReference>
<feature type="binding site" evidence="6">
    <location>
        <position position="158"/>
    </location>
    <ligand>
        <name>FMN</name>
        <dbReference type="ChEBI" id="CHEBI:58210"/>
    </ligand>
</feature>
<evidence type="ECO:0000256" key="3">
    <source>
        <dbReference type="ARBA" id="ARBA00023002"/>
    </source>
</evidence>
<dbReference type="AlphaFoldDB" id="A0A5R9J220"/>
<feature type="binding site" evidence="6">
    <location>
        <position position="229"/>
    </location>
    <ligand>
        <name>FMN</name>
        <dbReference type="ChEBI" id="CHEBI:58210"/>
    </ligand>
</feature>
<dbReference type="Gene3D" id="3.20.20.30">
    <property type="entry name" value="Luciferase-like domain"/>
    <property type="match status" value="1"/>
</dbReference>
<dbReference type="NCBIfam" id="TIGR03860">
    <property type="entry name" value="FMN_nitrolo"/>
    <property type="match status" value="1"/>
</dbReference>
<sequence length="443" mass="48262">MMQEIRFNAFTMNCIGHQSPGLWTHPRCRSTGFNTLAYWTDLARILEQGLFDGVFLADVLGVYDVYGGNADAALKAATQVPAGDPMLLIPVMAMVTRDLGFGVTSSLSYEPVFPFARRMSTLDHLTGGRVGWNIVTSYLDSAARASGQTRQRAHDDRYDVAEDYMQAILALWERSWEDGAVLADRARAIYADPSRVHRIQHHGPHVQLDAVHLQEPSPQRTPVLYQAGSSPRGREFAARYAECVFVSGPTAAIVGARAQAIRALATAAGRDAAAIRCFSLATVIVAETDAEARGLLEEYRGHVSHEGALALMSGWTGVDLSSLPPDQAIRHVENDAGRSALDNITRADPDRSWTVRDVAEHVGIGGIGPVFTGSAVSVADRLEAWVAESGIEGFNLCSVVAHETFEAVGRLLVPELQRRGRFKRAYRPGTLREKLGGTARTRR</sequence>
<keyword evidence="2 6" id="KW-0288">FMN</keyword>
<feature type="domain" description="Luciferase-like" evidence="7">
    <location>
        <begin position="26"/>
        <end position="391"/>
    </location>
</feature>
<dbReference type="EMBL" id="VCDI01000009">
    <property type="protein sequence ID" value="TLU71009.1"/>
    <property type="molecule type" value="Genomic_DNA"/>
</dbReference>
<dbReference type="PIRSF" id="PIRSF000337">
    <property type="entry name" value="NTA_MOA"/>
    <property type="match status" value="1"/>
</dbReference>
<dbReference type="InterPro" id="IPR016215">
    <property type="entry name" value="NTA_MOA"/>
</dbReference>
<protein>
    <submittedName>
        <fullName evidence="8">LLM class flavin-dependent oxidoreductase</fullName>
    </submittedName>
</protein>
<dbReference type="InterPro" id="IPR051260">
    <property type="entry name" value="Diverse_substr_monoxygenases"/>
</dbReference>
<dbReference type="OrthoDB" id="6752030at2"/>
<dbReference type="Proteomes" id="UP000305654">
    <property type="component" value="Unassembled WGS sequence"/>
</dbReference>
<feature type="binding site" evidence="6">
    <location>
        <position position="58"/>
    </location>
    <ligand>
        <name>FMN</name>
        <dbReference type="ChEBI" id="CHEBI:58210"/>
    </ligand>
</feature>
<name>A0A5R9J220_9PROT</name>
<evidence type="ECO:0000256" key="6">
    <source>
        <dbReference type="PIRSR" id="PIRSR000337-1"/>
    </source>
</evidence>
<evidence type="ECO:0000256" key="4">
    <source>
        <dbReference type="ARBA" id="ARBA00023033"/>
    </source>
</evidence>
<comment type="caution">
    <text evidence="8">The sequence shown here is derived from an EMBL/GenBank/DDBJ whole genome shotgun (WGS) entry which is preliminary data.</text>
</comment>
<reference evidence="8 9" key="1">
    <citation type="submission" date="2019-05" db="EMBL/GenBank/DDBJ databases">
        <authorList>
            <person name="Pankratov T."/>
            <person name="Grouzdev D."/>
        </authorList>
    </citation>
    <scope>NUCLEOTIDE SEQUENCE [LARGE SCALE GENOMIC DNA]</scope>
    <source>
        <strain evidence="8 9">KEBCLARHB70R</strain>
    </source>
</reference>
<keyword evidence="9" id="KW-1185">Reference proteome</keyword>
<dbReference type="InterPro" id="IPR011251">
    <property type="entry name" value="Luciferase-like_dom"/>
</dbReference>
<comment type="similarity">
    <text evidence="5">Belongs to the NtaA/SnaA/DszA monooxygenase family.</text>
</comment>
<dbReference type="GO" id="GO:0004497">
    <property type="term" value="F:monooxygenase activity"/>
    <property type="evidence" value="ECO:0007669"/>
    <property type="project" value="UniProtKB-KW"/>
</dbReference>
<accession>A0A5R9J220</accession>
<keyword evidence="1 6" id="KW-0285">Flavoprotein</keyword>
<organism evidence="8 9">
    <name type="scientific">Lichenicoccus roseus</name>
    <dbReference type="NCBI Taxonomy" id="2683649"/>
    <lineage>
        <taxon>Bacteria</taxon>
        <taxon>Pseudomonadati</taxon>
        <taxon>Pseudomonadota</taxon>
        <taxon>Alphaproteobacteria</taxon>
        <taxon>Acetobacterales</taxon>
        <taxon>Acetobacteraceae</taxon>
        <taxon>Lichenicoccus</taxon>
    </lineage>
</organism>
<evidence type="ECO:0000256" key="1">
    <source>
        <dbReference type="ARBA" id="ARBA00022630"/>
    </source>
</evidence>
<proteinExistence type="inferred from homology"/>
<evidence type="ECO:0000256" key="2">
    <source>
        <dbReference type="ARBA" id="ARBA00022643"/>
    </source>
</evidence>
<evidence type="ECO:0000259" key="7">
    <source>
        <dbReference type="Pfam" id="PF00296"/>
    </source>
</evidence>
<evidence type="ECO:0000313" key="8">
    <source>
        <dbReference type="EMBL" id="TLU71009.1"/>
    </source>
</evidence>
<gene>
    <name evidence="8" type="ORF">FE263_19350</name>
</gene>
<dbReference type="SUPFAM" id="SSF51679">
    <property type="entry name" value="Bacterial luciferase-like"/>
    <property type="match status" value="1"/>
</dbReference>
<feature type="binding site" evidence="6">
    <location>
        <position position="154"/>
    </location>
    <ligand>
        <name>FMN</name>
        <dbReference type="ChEBI" id="CHEBI:58210"/>
    </ligand>
</feature>
<feature type="binding site" evidence="6">
    <location>
        <position position="104"/>
    </location>
    <ligand>
        <name>FMN</name>
        <dbReference type="ChEBI" id="CHEBI:58210"/>
    </ligand>
</feature>
<keyword evidence="3" id="KW-0560">Oxidoreductase</keyword>
<evidence type="ECO:0000313" key="9">
    <source>
        <dbReference type="Proteomes" id="UP000305654"/>
    </source>
</evidence>
<dbReference type="PANTHER" id="PTHR30011">
    <property type="entry name" value="ALKANESULFONATE MONOOXYGENASE-RELATED"/>
    <property type="match status" value="1"/>
</dbReference>
<evidence type="ECO:0000256" key="5">
    <source>
        <dbReference type="ARBA" id="ARBA00033748"/>
    </source>
</evidence>
<dbReference type="Pfam" id="PF00296">
    <property type="entry name" value="Bac_luciferase"/>
    <property type="match status" value="1"/>
</dbReference>
<dbReference type="PANTHER" id="PTHR30011:SF16">
    <property type="entry name" value="C2H2 FINGER DOMAIN TRANSCRIPTION FACTOR (EUROFUNG)-RELATED"/>
    <property type="match status" value="1"/>
</dbReference>
<dbReference type="InterPro" id="IPR036661">
    <property type="entry name" value="Luciferase-like_sf"/>
</dbReference>
<feature type="binding site" evidence="6">
    <location>
        <position position="230"/>
    </location>
    <ligand>
        <name>FMN</name>
        <dbReference type="ChEBI" id="CHEBI:58210"/>
    </ligand>
</feature>